<sequence>MENKSIWRYLDLAKFIGLIQTDSLFLSRADIFDDPFEGTINKATHEAFEQKIQTQLQEKKVEACYVKFDGQWVVFADGSHINIGESSFNTLNWLKTYTYVNCWHLSEHESEAMWKLYSKNITESLVIKTNIDKLVGALPDGGIVEPVVYKNYDSDYVMTNYFLAPFKTKRLAFSHEKELRVIYQEPPLKEFNDNYKQFNKELVNNKLGKVVPLNGGVQQLIEEIRLSPFAPCWFESLIQDLLVKYGLEIPVTRSEISVAPFELKS</sequence>
<proteinExistence type="predicted"/>
<reference evidence="1 2" key="1">
    <citation type="submission" date="2019-04" db="EMBL/GenBank/DDBJ databases">
        <authorList>
            <person name="Hwang J.C."/>
        </authorList>
    </citation>
    <scope>NUCLEOTIDE SEQUENCE [LARGE SCALE GENOMIC DNA]</scope>
    <source>
        <strain evidence="1 2">IMCC35002</strain>
    </source>
</reference>
<evidence type="ECO:0008006" key="3">
    <source>
        <dbReference type="Google" id="ProtNLM"/>
    </source>
</evidence>
<gene>
    <name evidence="1" type="ORF">FCL42_19785</name>
</gene>
<name>A0A4U1BIX9_9GAMM</name>
<accession>A0A4U1BIX9</accession>
<evidence type="ECO:0000313" key="2">
    <source>
        <dbReference type="Proteomes" id="UP000305675"/>
    </source>
</evidence>
<organism evidence="1 2">
    <name type="scientific">Ferrimonas aestuarii</name>
    <dbReference type="NCBI Taxonomy" id="2569539"/>
    <lineage>
        <taxon>Bacteria</taxon>
        <taxon>Pseudomonadati</taxon>
        <taxon>Pseudomonadota</taxon>
        <taxon>Gammaproteobacteria</taxon>
        <taxon>Alteromonadales</taxon>
        <taxon>Ferrimonadaceae</taxon>
        <taxon>Ferrimonas</taxon>
    </lineage>
</organism>
<dbReference type="OrthoDB" id="8548541at2"/>
<dbReference type="RefSeq" id="WP_045390242.1">
    <property type="nucleotide sequence ID" value="NZ_SWCJ01000024.1"/>
</dbReference>
<comment type="caution">
    <text evidence="1">The sequence shown here is derived from an EMBL/GenBank/DDBJ whole genome shotgun (WGS) entry which is preliminary data.</text>
</comment>
<dbReference type="Proteomes" id="UP000305675">
    <property type="component" value="Unassembled WGS sequence"/>
</dbReference>
<dbReference type="EMBL" id="SWCJ01000024">
    <property type="protein sequence ID" value="TKB50028.1"/>
    <property type="molecule type" value="Genomic_DNA"/>
</dbReference>
<protein>
    <recommendedName>
        <fullName evidence="3">DUF2971 domain-containing protein</fullName>
    </recommendedName>
</protein>
<evidence type="ECO:0000313" key="1">
    <source>
        <dbReference type="EMBL" id="TKB50028.1"/>
    </source>
</evidence>
<dbReference type="AlphaFoldDB" id="A0A4U1BIX9"/>
<keyword evidence="2" id="KW-1185">Reference proteome</keyword>